<dbReference type="Proteomes" id="UP001174208">
    <property type="component" value="Unassembled WGS sequence"/>
</dbReference>
<comment type="caution">
    <text evidence="3">The sequence shown here is derived from an EMBL/GenBank/DDBJ whole genome shotgun (WGS) entry which is preliminary data.</text>
</comment>
<feature type="domain" description="Methyltransferase" evidence="1">
    <location>
        <begin position="101"/>
        <end position="189"/>
    </location>
</feature>
<dbReference type="InterPro" id="IPR029063">
    <property type="entry name" value="SAM-dependent_MTases_sf"/>
</dbReference>
<reference evidence="3" key="1">
    <citation type="submission" date="2023-06" db="EMBL/GenBank/DDBJ databases">
        <title>MT1 and MT2 Draft Genomes of Novel Species.</title>
        <authorList>
            <person name="Venkateswaran K."/>
        </authorList>
    </citation>
    <scope>NUCLEOTIDE SEQUENCE</scope>
    <source>
        <strain evidence="3">F6_8S_P_1B</strain>
    </source>
</reference>
<organism evidence="3 4">
    <name type="scientific">Leifsonia williamsii</name>
    <dbReference type="NCBI Taxonomy" id="3035919"/>
    <lineage>
        <taxon>Bacteria</taxon>
        <taxon>Bacillati</taxon>
        <taxon>Actinomycetota</taxon>
        <taxon>Actinomycetes</taxon>
        <taxon>Micrococcales</taxon>
        <taxon>Microbacteriaceae</taxon>
        <taxon>Leifsonia</taxon>
    </lineage>
</organism>
<dbReference type="Gene3D" id="3.40.50.150">
    <property type="entry name" value="Vaccinia Virus protein VP39"/>
    <property type="match status" value="1"/>
</dbReference>
<dbReference type="InterPro" id="IPR048647">
    <property type="entry name" value="RlmA_N"/>
</dbReference>
<keyword evidence="3" id="KW-0808">Transferase</keyword>
<dbReference type="InterPro" id="IPR050508">
    <property type="entry name" value="Methyltransf_Superfamily"/>
</dbReference>
<keyword evidence="4" id="KW-1185">Reference proteome</keyword>
<dbReference type="PIRSF" id="PIRSF018249">
    <property type="entry name" value="MyrA_prd"/>
    <property type="match status" value="1"/>
</dbReference>
<dbReference type="InterPro" id="IPR016718">
    <property type="entry name" value="rRNA_m1G-MeTrfase_A_prd"/>
</dbReference>
<feature type="domain" description="23S rRNA (guanine(745)-N(1))-methyltransferase N-terminal" evidence="2">
    <location>
        <begin position="17"/>
        <end position="52"/>
    </location>
</feature>
<dbReference type="Pfam" id="PF21302">
    <property type="entry name" value="Zn_ribbon_RlmA"/>
    <property type="match status" value="1"/>
</dbReference>
<dbReference type="CDD" id="cd02440">
    <property type="entry name" value="AdoMet_MTases"/>
    <property type="match status" value="1"/>
</dbReference>
<evidence type="ECO:0000259" key="2">
    <source>
        <dbReference type="Pfam" id="PF21302"/>
    </source>
</evidence>
<dbReference type="GO" id="GO:0008168">
    <property type="term" value="F:methyltransferase activity"/>
    <property type="evidence" value="ECO:0007669"/>
    <property type="project" value="UniProtKB-KW"/>
</dbReference>
<evidence type="ECO:0000313" key="4">
    <source>
        <dbReference type="Proteomes" id="UP001174208"/>
    </source>
</evidence>
<dbReference type="SUPFAM" id="SSF53335">
    <property type="entry name" value="S-adenosyl-L-methionine-dependent methyltransferases"/>
    <property type="match status" value="1"/>
</dbReference>
<dbReference type="PANTHER" id="PTHR42912">
    <property type="entry name" value="METHYLTRANSFERASE"/>
    <property type="match status" value="1"/>
</dbReference>
<dbReference type="GO" id="GO:0032259">
    <property type="term" value="P:methylation"/>
    <property type="evidence" value="ECO:0007669"/>
    <property type="project" value="UniProtKB-KW"/>
</dbReference>
<dbReference type="EMBL" id="JAROCF010000001">
    <property type="protein sequence ID" value="MDN4615598.1"/>
    <property type="molecule type" value="Genomic_DNA"/>
</dbReference>
<dbReference type="Pfam" id="PF13649">
    <property type="entry name" value="Methyltransf_25"/>
    <property type="match status" value="1"/>
</dbReference>
<gene>
    <name evidence="3" type="ORF">P5G50_14200</name>
</gene>
<evidence type="ECO:0000313" key="3">
    <source>
        <dbReference type="EMBL" id="MDN4615598.1"/>
    </source>
</evidence>
<sequence>MPALPADRLSRLASWLRCPVCGEDLSPVDRLTLGCENGHRHDVNKRGYVSLLGGGSKLAGDTAEMLDARDAVLESGVYSPIAEAVAARAVAAHAETPVERVLDAGAGTGYYLRSTLTALPDADGLAMDLSPAAVARAARPSGAAEGRIDGLVADTWRPLPIRSALCDVVLDVFAPRNLPEFHRVLRPGGSLIVVVPRADHLAELRAAGTMLDVPGDKAEELIAASAPLYALQTREHVAADLHLTTEVRAALIAMGPSAHHAASRAAEDAASITATELPDTTHLSVDVLHLSARP</sequence>
<keyword evidence="3" id="KW-0489">Methyltransferase</keyword>
<accession>A0ABT8KF01</accession>
<name>A0ABT8KF01_9MICO</name>
<proteinExistence type="predicted"/>
<protein>
    <submittedName>
        <fullName evidence="3">Methyltransferase domain-containing protein</fullName>
    </submittedName>
</protein>
<evidence type="ECO:0000259" key="1">
    <source>
        <dbReference type="Pfam" id="PF13649"/>
    </source>
</evidence>
<dbReference type="InterPro" id="IPR041698">
    <property type="entry name" value="Methyltransf_25"/>
</dbReference>
<dbReference type="RefSeq" id="WP_301208206.1">
    <property type="nucleotide sequence ID" value="NZ_JAROCF010000001.1"/>
</dbReference>